<sequence>MIKLLAALFVFLGRLLGLLKERKLEEQGRQQAIKEEENEITRQVELAEYVDLHPDHDRDERLRNRFDRSRSGE</sequence>
<organism evidence="1">
    <name type="scientific">uncultured Caudovirales phage</name>
    <dbReference type="NCBI Taxonomy" id="2100421"/>
    <lineage>
        <taxon>Viruses</taxon>
        <taxon>Duplodnaviria</taxon>
        <taxon>Heunggongvirae</taxon>
        <taxon>Uroviricota</taxon>
        <taxon>Caudoviricetes</taxon>
        <taxon>Peduoviridae</taxon>
        <taxon>Maltschvirus</taxon>
        <taxon>Maltschvirus maltsch</taxon>
    </lineage>
</organism>
<gene>
    <name evidence="1" type="ORF">UFOVP166_45</name>
</gene>
<proteinExistence type="predicted"/>
<name>A0A6J7WDK2_9CAUD</name>
<dbReference type="EMBL" id="LR798213">
    <property type="protein sequence ID" value="CAB5187421.1"/>
    <property type="molecule type" value="Genomic_DNA"/>
</dbReference>
<protein>
    <submittedName>
        <fullName evidence="1">Uncharacterized protein</fullName>
    </submittedName>
</protein>
<reference evidence="1" key="1">
    <citation type="submission" date="2020-05" db="EMBL/GenBank/DDBJ databases">
        <authorList>
            <person name="Chiriac C."/>
            <person name="Salcher M."/>
            <person name="Ghai R."/>
            <person name="Kavagutti S V."/>
        </authorList>
    </citation>
    <scope>NUCLEOTIDE SEQUENCE</scope>
</reference>
<evidence type="ECO:0000313" key="1">
    <source>
        <dbReference type="EMBL" id="CAB5187421.1"/>
    </source>
</evidence>
<accession>A0A6J7WDK2</accession>